<dbReference type="GO" id="GO:0005694">
    <property type="term" value="C:chromosome"/>
    <property type="evidence" value="ECO:0007669"/>
    <property type="project" value="UniProtKB-SubCell"/>
</dbReference>
<evidence type="ECO:0000256" key="9">
    <source>
        <dbReference type="SAM" id="MobiDB-lite"/>
    </source>
</evidence>
<dbReference type="CDD" id="cd10545">
    <property type="entry name" value="SET_AtSUVH-like"/>
    <property type="match status" value="1"/>
</dbReference>
<dbReference type="OrthoDB" id="5792673at2759"/>
<keyword evidence="3" id="KW-0489">Methyltransferase</keyword>
<protein>
    <submittedName>
        <fullName evidence="14">Uncharacterized protein</fullName>
    </submittedName>
</protein>
<feature type="domain" description="SET" evidence="10">
    <location>
        <begin position="1211"/>
        <end position="1355"/>
    </location>
</feature>
<dbReference type="GO" id="GO:0003690">
    <property type="term" value="F:double-stranded DNA binding"/>
    <property type="evidence" value="ECO:0007669"/>
    <property type="project" value="TreeGrafter"/>
</dbReference>
<dbReference type="GO" id="GO:0005634">
    <property type="term" value="C:nucleus"/>
    <property type="evidence" value="ECO:0007669"/>
    <property type="project" value="UniProtKB-SubCell"/>
</dbReference>
<dbReference type="Pfam" id="PF02182">
    <property type="entry name" value="SAD_SRA"/>
    <property type="match status" value="1"/>
</dbReference>
<feature type="domain" description="Post-SET" evidence="12">
    <location>
        <begin position="1369"/>
        <end position="1385"/>
    </location>
</feature>
<dbReference type="Pfam" id="PF00856">
    <property type="entry name" value="SET"/>
    <property type="match status" value="1"/>
</dbReference>
<evidence type="ECO:0000256" key="8">
    <source>
        <dbReference type="PROSITE-ProRule" id="PRU00358"/>
    </source>
</evidence>
<dbReference type="Gene3D" id="2.30.280.10">
    <property type="entry name" value="SRA-YDG"/>
    <property type="match status" value="1"/>
</dbReference>
<dbReference type="SMART" id="SM00466">
    <property type="entry name" value="SRA"/>
    <property type="match status" value="1"/>
</dbReference>
<dbReference type="SUPFAM" id="SSF88697">
    <property type="entry name" value="PUA domain-like"/>
    <property type="match status" value="1"/>
</dbReference>
<evidence type="ECO:0000259" key="13">
    <source>
        <dbReference type="PROSITE" id="PS51015"/>
    </source>
</evidence>
<dbReference type="PANTHER" id="PTHR45660:SF46">
    <property type="entry name" value="HISTONE-LYSINE N-METHYLTRANSFERASE, H3 LYSINE-9 SPECIFIC SUVH6"/>
    <property type="match status" value="1"/>
</dbReference>
<feature type="region of interest" description="Disordered" evidence="9">
    <location>
        <begin position="479"/>
        <end position="513"/>
    </location>
</feature>
<dbReference type="Pfam" id="PF05033">
    <property type="entry name" value="Pre-SET"/>
    <property type="match status" value="1"/>
</dbReference>
<organism evidence="14 15">
    <name type="scientific">Protea cynaroides</name>
    <dbReference type="NCBI Taxonomy" id="273540"/>
    <lineage>
        <taxon>Eukaryota</taxon>
        <taxon>Viridiplantae</taxon>
        <taxon>Streptophyta</taxon>
        <taxon>Embryophyta</taxon>
        <taxon>Tracheophyta</taxon>
        <taxon>Spermatophyta</taxon>
        <taxon>Magnoliopsida</taxon>
        <taxon>Proteales</taxon>
        <taxon>Proteaceae</taxon>
        <taxon>Protea</taxon>
    </lineage>
</organism>
<evidence type="ECO:0000256" key="5">
    <source>
        <dbReference type="ARBA" id="ARBA00022691"/>
    </source>
</evidence>
<evidence type="ECO:0000256" key="4">
    <source>
        <dbReference type="ARBA" id="ARBA00022679"/>
    </source>
</evidence>
<evidence type="ECO:0000259" key="11">
    <source>
        <dbReference type="PROSITE" id="PS50867"/>
    </source>
</evidence>
<feature type="compositionally biased region" description="Polar residues" evidence="9">
    <location>
        <begin position="660"/>
        <end position="671"/>
    </location>
</feature>
<feature type="region of interest" description="Disordered" evidence="9">
    <location>
        <begin position="553"/>
        <end position="579"/>
    </location>
</feature>
<feature type="domain" description="YDG" evidence="13">
    <location>
        <begin position="924"/>
        <end position="1078"/>
    </location>
</feature>
<accession>A0A9Q0H102</accession>
<dbReference type="InterPro" id="IPR007728">
    <property type="entry name" value="Pre-SET_dom"/>
</dbReference>
<keyword evidence="4" id="KW-0808">Transferase</keyword>
<dbReference type="PANTHER" id="PTHR45660">
    <property type="entry name" value="HISTONE-LYSINE N-METHYLTRANSFERASE SETMAR"/>
    <property type="match status" value="1"/>
</dbReference>
<evidence type="ECO:0000256" key="3">
    <source>
        <dbReference type="ARBA" id="ARBA00022603"/>
    </source>
</evidence>
<feature type="region of interest" description="Disordered" evidence="9">
    <location>
        <begin position="652"/>
        <end position="671"/>
    </location>
</feature>
<dbReference type="GO" id="GO:0008270">
    <property type="term" value="F:zinc ion binding"/>
    <property type="evidence" value="ECO:0007669"/>
    <property type="project" value="InterPro"/>
</dbReference>
<dbReference type="InterPro" id="IPR051357">
    <property type="entry name" value="H3K9_HMTase_SUVAR3-9"/>
</dbReference>
<dbReference type="PROSITE" id="PS51575">
    <property type="entry name" value="SAM_MT43_SUVAR39_2"/>
    <property type="match status" value="1"/>
</dbReference>
<dbReference type="SMART" id="SM00317">
    <property type="entry name" value="SET"/>
    <property type="match status" value="1"/>
</dbReference>
<evidence type="ECO:0000259" key="10">
    <source>
        <dbReference type="PROSITE" id="PS50280"/>
    </source>
</evidence>
<evidence type="ECO:0000256" key="6">
    <source>
        <dbReference type="ARBA" id="ARBA00022853"/>
    </source>
</evidence>
<reference evidence="14" key="1">
    <citation type="journal article" date="2023" name="Plant J.">
        <title>The genome of the king protea, Protea cynaroides.</title>
        <authorList>
            <person name="Chang J."/>
            <person name="Duong T.A."/>
            <person name="Schoeman C."/>
            <person name="Ma X."/>
            <person name="Roodt D."/>
            <person name="Barker N."/>
            <person name="Li Z."/>
            <person name="Van de Peer Y."/>
            <person name="Mizrachi E."/>
        </authorList>
    </citation>
    <scope>NUCLEOTIDE SEQUENCE</scope>
    <source>
        <tissue evidence="14">Young leaves</tissue>
    </source>
</reference>
<dbReference type="PROSITE" id="PS50867">
    <property type="entry name" value="PRE_SET"/>
    <property type="match status" value="1"/>
</dbReference>
<dbReference type="GO" id="GO:0042054">
    <property type="term" value="F:histone methyltransferase activity"/>
    <property type="evidence" value="ECO:0007669"/>
    <property type="project" value="InterPro"/>
</dbReference>
<name>A0A9Q0H102_9MAGN</name>
<comment type="caution">
    <text evidence="14">The sequence shown here is derived from an EMBL/GenBank/DDBJ whole genome shotgun (WGS) entry which is preliminary data.</text>
</comment>
<feature type="domain" description="Pre-SET" evidence="11">
    <location>
        <begin position="1148"/>
        <end position="1208"/>
    </location>
</feature>
<keyword evidence="5" id="KW-0949">S-adenosyl-L-methionine</keyword>
<dbReference type="Proteomes" id="UP001141806">
    <property type="component" value="Unassembled WGS sequence"/>
</dbReference>
<keyword evidence="6" id="KW-0156">Chromatin regulator</keyword>
<dbReference type="InterPro" id="IPR046341">
    <property type="entry name" value="SET_dom_sf"/>
</dbReference>
<dbReference type="GO" id="GO:0032259">
    <property type="term" value="P:methylation"/>
    <property type="evidence" value="ECO:0007669"/>
    <property type="project" value="UniProtKB-KW"/>
</dbReference>
<keyword evidence="7 8" id="KW-0539">Nucleus</keyword>
<evidence type="ECO:0000313" key="15">
    <source>
        <dbReference type="Proteomes" id="UP001141806"/>
    </source>
</evidence>
<proteinExistence type="predicted"/>
<comment type="subcellular location">
    <subcellularLocation>
        <location evidence="1">Chromosome</location>
    </subcellularLocation>
    <subcellularLocation>
        <location evidence="8">Nucleus</location>
    </subcellularLocation>
</comment>
<dbReference type="InterPro" id="IPR036987">
    <property type="entry name" value="SRA-YDG_sf"/>
</dbReference>
<dbReference type="PROSITE" id="PS50280">
    <property type="entry name" value="SET"/>
    <property type="match status" value="1"/>
</dbReference>
<gene>
    <name evidence="14" type="ORF">NE237_014023</name>
</gene>
<dbReference type="Gene3D" id="2.170.270.10">
    <property type="entry name" value="SET domain"/>
    <property type="match status" value="1"/>
</dbReference>
<dbReference type="EMBL" id="JAMYWD010000011">
    <property type="protein sequence ID" value="KAJ4957240.1"/>
    <property type="molecule type" value="Genomic_DNA"/>
</dbReference>
<keyword evidence="2" id="KW-0158">Chromosome</keyword>
<dbReference type="InterPro" id="IPR025794">
    <property type="entry name" value="H3-K9-MeTrfase_plant"/>
</dbReference>
<evidence type="ECO:0000256" key="2">
    <source>
        <dbReference type="ARBA" id="ARBA00022454"/>
    </source>
</evidence>
<evidence type="ECO:0000256" key="7">
    <source>
        <dbReference type="ARBA" id="ARBA00023242"/>
    </source>
</evidence>
<dbReference type="SUPFAM" id="SSF82199">
    <property type="entry name" value="SET domain"/>
    <property type="match status" value="1"/>
</dbReference>
<keyword evidence="15" id="KW-1185">Reference proteome</keyword>
<dbReference type="PROSITE" id="PS51015">
    <property type="entry name" value="YDG"/>
    <property type="match status" value="1"/>
</dbReference>
<sequence>MAEVEKSAESVRIGMSINSVTTGETLNKRPLENGLANGDSLKYKRRNVVVKRDFPKGCGRFAERINRFSKVGDGSTKDETIGDLQTVRDSGVLGDSQAPEFLNSSVQAESHTSKTSTTETANCLETSDQVEELEPVKAVEHETSTRIPLALDSETAKPLETSDQMKGLEMVKPLEYETSTHISQQSLVSQSAKPLETSDQVENLEKVEVLEHESSTHMAQALDSEPAKLSATPDKLELPEPTRSVDLEKVKALEHEPSTHMAQALDSETAKLSAILDKVELPESTRSVDLEKVKALEHESSTHMAQALDSETAKLSATLDKVELPEPARSVDLDMVEALEHESSTHMAQALDSKTAKLSDTLDKVKLPEPTRSVEPLKTELSEPSVQIDLLELSKNLELQNTSGTGLVPPEGPVLLGTSKLSKVSDQPQMLIPVGEATEKRRRLVKMLHSRAPVVRQFPPGCGRNAPPMSREEYLKIIGSSKDTSADKGRPSEEHRPFEKSVKDEAGPIPEKVKDEDALSIKLKRNVAKEIGTTGDDFSKKIAEKAPIRIALETRDDAKQNKDKIKERDAPTGKFRGNLSEEIGDKVRVKSEQVFGKEMAGKVQVRRTSDIKLKQELIEETNIRSPRETMLFQSNTNSQSVSNSTLTKEGFAKGKLGKEVNSSKGKTSNRQFHGEIQDEVDTVNQSHRTEIVSFKSSDENHEMVIVQALMAAPYCPWRQGKRAIKSSPTIGRVKNKEKKHELGVQDKSSSFSKKNRDGTGNSKKKKLLPAETDAHQGLGQLVLMDEEDTLGHVMVTKSKKKKLPPAETDAHEGLGQLVLMDEEDTLGYVMVGEDVPLDKKPQKFEVSPIPFGLHTSSGKGDGSKGTREKVRETLRFFQVIFRKFLQGEEAHPKNQGSTSMRIDLRAANVLKKGNKWVNTEKILGFVPGVEVGDEFHYRVELAIVGLHRPFQGGIDSIKKDGKVLATSIVASGGYADDMDSSDVLVYSGQGGKPMGGEKQRQAEDQKLERGNLALKNSMDAGTVVRVIRGFKETSSSDSVDSKGKIITTYIYDGVYLVEDYWTESSTYGTSVFKFKLRRVPGQPELALKEVKKSRKSKVREGLCVVDISQGKEKMLIGAVNTIDDEKPPPFTYITKMIYPDWYNPIPPKGCDCTNGCLNSKVCSCAAKNGGDIPFNFDGAIVEAKPLVYECGPSCSCPPSCHNRVSQRGIKFQLEIFKTESRGWGVRSLTSIPSGSFVCEYTGELLQDKEAEQRTGNDEYLFDIGHNYNDRALWEGLPNVIPDLQTSPLCEVVEDAGYTIDAAQYGSIGRFINHSCSPNLYAQNVLYDHDDKRMPHIMLFAAENIPPLQELTYHYNYTIGQVYDAEGNVKEKRCCCGSADCSGRLY</sequence>
<dbReference type="InterPro" id="IPR015947">
    <property type="entry name" value="PUA-like_sf"/>
</dbReference>
<feature type="compositionally biased region" description="Basic and acidic residues" evidence="9">
    <location>
        <begin position="553"/>
        <end position="571"/>
    </location>
</feature>
<evidence type="ECO:0000313" key="14">
    <source>
        <dbReference type="EMBL" id="KAJ4957240.1"/>
    </source>
</evidence>
<feature type="compositionally biased region" description="Basic and acidic residues" evidence="9">
    <location>
        <begin position="484"/>
        <end position="513"/>
    </location>
</feature>
<feature type="region of interest" description="Disordered" evidence="9">
    <location>
        <begin position="733"/>
        <end position="771"/>
    </location>
</feature>
<dbReference type="SMART" id="SM00468">
    <property type="entry name" value="PreSET"/>
    <property type="match status" value="1"/>
</dbReference>
<dbReference type="InterPro" id="IPR001214">
    <property type="entry name" value="SET_dom"/>
</dbReference>
<evidence type="ECO:0000256" key="1">
    <source>
        <dbReference type="ARBA" id="ARBA00004286"/>
    </source>
</evidence>
<dbReference type="InterPro" id="IPR003616">
    <property type="entry name" value="Post-SET_dom"/>
</dbReference>
<dbReference type="PROSITE" id="PS50868">
    <property type="entry name" value="POST_SET"/>
    <property type="match status" value="1"/>
</dbReference>
<dbReference type="InterPro" id="IPR003105">
    <property type="entry name" value="SRA_YDG"/>
</dbReference>
<evidence type="ECO:0000259" key="12">
    <source>
        <dbReference type="PROSITE" id="PS50868"/>
    </source>
</evidence>